<dbReference type="AlphaFoldDB" id="A0A150XCH1"/>
<evidence type="ECO:0000313" key="1">
    <source>
        <dbReference type="EMBL" id="KYG76425.1"/>
    </source>
</evidence>
<evidence type="ECO:0000313" key="2">
    <source>
        <dbReference type="Proteomes" id="UP000075606"/>
    </source>
</evidence>
<gene>
    <name evidence="1" type="ORF">AWW68_19455</name>
</gene>
<reference evidence="1 2" key="1">
    <citation type="submission" date="2016-01" db="EMBL/GenBank/DDBJ databases">
        <title>Genome sequencing of Roseivirga spongicola UST030701-084.</title>
        <authorList>
            <person name="Selvaratnam C."/>
            <person name="Thevarajoo S."/>
            <person name="Goh K.M."/>
            <person name="Ee R."/>
            <person name="Chan K.-G."/>
            <person name="Chong C.S."/>
        </authorList>
    </citation>
    <scope>NUCLEOTIDE SEQUENCE [LARGE SCALE GENOMIC DNA]</scope>
    <source>
        <strain evidence="1 2">UST030701-084</strain>
    </source>
</reference>
<dbReference type="STRING" id="333140.AWW68_19455"/>
<accession>A0A150XCH1</accession>
<organism evidence="1 2">
    <name type="scientific">Roseivirga spongicola</name>
    <dbReference type="NCBI Taxonomy" id="333140"/>
    <lineage>
        <taxon>Bacteria</taxon>
        <taxon>Pseudomonadati</taxon>
        <taxon>Bacteroidota</taxon>
        <taxon>Cytophagia</taxon>
        <taxon>Cytophagales</taxon>
        <taxon>Roseivirgaceae</taxon>
        <taxon>Roseivirga</taxon>
    </lineage>
</organism>
<proteinExistence type="predicted"/>
<name>A0A150XCH1_9BACT</name>
<keyword evidence="2" id="KW-1185">Reference proteome</keyword>
<dbReference type="Proteomes" id="UP000075606">
    <property type="component" value="Unassembled WGS sequence"/>
</dbReference>
<protein>
    <submittedName>
        <fullName evidence="1">Uncharacterized protein</fullName>
    </submittedName>
</protein>
<dbReference type="RefSeq" id="WP_068218927.1">
    <property type="nucleotide sequence ID" value="NZ_LRPC01000006.1"/>
</dbReference>
<comment type="caution">
    <text evidence="1">The sequence shown here is derived from an EMBL/GenBank/DDBJ whole genome shotgun (WGS) entry which is preliminary data.</text>
</comment>
<dbReference type="EMBL" id="LRPC01000006">
    <property type="protein sequence ID" value="KYG76425.1"/>
    <property type="molecule type" value="Genomic_DNA"/>
</dbReference>
<sequence length="99" mass="11886">MKAKYVKFRSIKYKEKEKDKNDSLSDRVLREIEGKEDNPFLFEVETDEFTVSEYIDVNRIVSFHEFIDNRKRTLVETDSYMSMELDHPIETVLKMIQDA</sequence>